<proteinExistence type="predicted"/>
<dbReference type="AlphaFoldDB" id="A0A1S8NDF5"/>
<dbReference type="PANTHER" id="PTHR46558">
    <property type="entry name" value="TRACRIPTIONAL REGULATORY PROTEIN-RELATED-RELATED"/>
    <property type="match status" value="1"/>
</dbReference>
<protein>
    <submittedName>
        <fullName evidence="3">HTH-type transcriptional regulator Xre</fullName>
    </submittedName>
</protein>
<feature type="domain" description="HTH cro/C1-type" evidence="2">
    <location>
        <begin position="8"/>
        <end position="68"/>
    </location>
</feature>
<dbReference type="SMART" id="SM00530">
    <property type="entry name" value="HTH_XRE"/>
    <property type="match status" value="1"/>
</dbReference>
<dbReference type="Gene3D" id="1.10.260.40">
    <property type="entry name" value="lambda repressor-like DNA-binding domains"/>
    <property type="match status" value="1"/>
</dbReference>
<accession>A0A1S8NDF5</accession>
<dbReference type="InterPro" id="IPR001387">
    <property type="entry name" value="Cro/C1-type_HTH"/>
</dbReference>
<gene>
    <name evidence="3" type="primary">xre_2</name>
    <name evidence="3" type="ORF">CLOSAC_13870</name>
</gene>
<evidence type="ECO:0000256" key="1">
    <source>
        <dbReference type="ARBA" id="ARBA00023125"/>
    </source>
</evidence>
<dbReference type="PANTHER" id="PTHR46558:SF11">
    <property type="entry name" value="HTH-TYPE TRANSCRIPTIONAL REGULATOR XRE"/>
    <property type="match status" value="1"/>
</dbReference>
<dbReference type="InterPro" id="IPR010982">
    <property type="entry name" value="Lambda_DNA-bd_dom_sf"/>
</dbReference>
<dbReference type="GO" id="GO:0003677">
    <property type="term" value="F:DNA binding"/>
    <property type="evidence" value="ECO:0007669"/>
    <property type="project" value="UniProtKB-KW"/>
</dbReference>
<organism evidence="3 4">
    <name type="scientific">Clostridium saccharobutylicum</name>
    <dbReference type="NCBI Taxonomy" id="169679"/>
    <lineage>
        <taxon>Bacteria</taxon>
        <taxon>Bacillati</taxon>
        <taxon>Bacillota</taxon>
        <taxon>Clostridia</taxon>
        <taxon>Eubacteriales</taxon>
        <taxon>Clostridiaceae</taxon>
        <taxon>Clostridium</taxon>
    </lineage>
</organism>
<evidence type="ECO:0000313" key="3">
    <source>
        <dbReference type="EMBL" id="OOM14507.1"/>
    </source>
</evidence>
<keyword evidence="1" id="KW-0238">DNA-binding</keyword>
<evidence type="ECO:0000259" key="2">
    <source>
        <dbReference type="PROSITE" id="PS50943"/>
    </source>
</evidence>
<dbReference type="Pfam" id="PF01381">
    <property type="entry name" value="HTH_3"/>
    <property type="match status" value="1"/>
</dbReference>
<reference evidence="3 4" key="1">
    <citation type="submission" date="2016-05" db="EMBL/GenBank/DDBJ databases">
        <title>Microbial solvent formation.</title>
        <authorList>
            <person name="Poehlein A."/>
            <person name="Montoya Solano J.D."/>
            <person name="Flitsch S."/>
            <person name="Krabben P."/>
            <person name="Duerre P."/>
            <person name="Daniel R."/>
        </authorList>
    </citation>
    <scope>NUCLEOTIDE SEQUENCE [LARGE SCALE GENOMIC DNA]</scope>
    <source>
        <strain evidence="3 4">L1-8</strain>
    </source>
</reference>
<dbReference type="Proteomes" id="UP000191154">
    <property type="component" value="Unassembled WGS sequence"/>
</dbReference>
<dbReference type="EMBL" id="LZYZ01000002">
    <property type="protein sequence ID" value="OOM14507.1"/>
    <property type="molecule type" value="Genomic_DNA"/>
</dbReference>
<sequence>MNTFGDRFKKLRLSRNLTQEQLAEELNERYNYSFSKATISQYENNKRMPEMSAIMKIVDYFKTSLDYLFCNDSYVLKEMSGTYIVDNDLNCIDLEDALTMINNMVVNDKVKVENKELNEAQKQVLLNCLEIAVELVKRNALSKE</sequence>
<dbReference type="SUPFAM" id="SSF47413">
    <property type="entry name" value="lambda repressor-like DNA-binding domains"/>
    <property type="match status" value="1"/>
</dbReference>
<name>A0A1S8NDF5_CLOSA</name>
<dbReference type="CDD" id="cd00093">
    <property type="entry name" value="HTH_XRE"/>
    <property type="match status" value="1"/>
</dbReference>
<evidence type="ECO:0000313" key="4">
    <source>
        <dbReference type="Proteomes" id="UP000191154"/>
    </source>
</evidence>
<dbReference type="PROSITE" id="PS50943">
    <property type="entry name" value="HTH_CROC1"/>
    <property type="match status" value="1"/>
</dbReference>
<comment type="caution">
    <text evidence="3">The sequence shown here is derived from an EMBL/GenBank/DDBJ whole genome shotgun (WGS) entry which is preliminary data.</text>
</comment>
<dbReference type="RefSeq" id="WP_077864763.1">
    <property type="nucleotide sequence ID" value="NZ_LZYZ01000002.1"/>
</dbReference>